<keyword evidence="1" id="KW-0812">Transmembrane</keyword>
<protein>
    <recommendedName>
        <fullName evidence="2">ILCR1 Ig-like domain-containing protein</fullName>
    </recommendedName>
</protein>
<sequence length="615" mass="68406">MGYLCQMRVLGVCWPSLEFSSKASRLGVGVPNFNICNPNNETEQEGLVNWVVDLERRIPEGSEVTQSLVDCCFERVLYFDVFTGEMLIVPVVLLLAIGADSIYIVIQCEDLKDDKDCFRVDALGPTANSATTIQLHAHSHRQPATHTSISSLELTWRSKVKSNSGFGVEIVKSPRYEKSSRRCLFVEIDDHPYELMEWRVNCPSLFLVKSGVYNISVHLSPSGHTSTSTVFINDKIGDVNSVYSDAPAFWATDIVADISPCSAELTITFQLANPAYKFSKYTVRIWSTIGATHSVDMEVDQSKLHASYTFSGILSGRYNVTITPIETSRGRMNCVCQCTRVQQAGCTVVPGCLNCMLTNSSSAVYVNVENCDVASELLQQASLMPTVLGALAAAVLLCGAIFVGLAYNKPDFSSSLEKVEMTREKLLPTSSKRIALYYWDTHCTVAPMVEHLHNLLRRYCACDVTLERPLPSDLDGDYLLVIPHQSHVVNILVLTDFTSDHAQMRHISDDNVIIARLQSAALPSDFPISRRIYTLPEELYNLCLQLHDNIIPPTFNPDFMSDPDDAIPLLALLDMAHLVNVYIINRDFELPSEYTCTCTDGTHQGSFSDLRDPYS</sequence>
<keyword evidence="1" id="KW-1133">Transmembrane helix</keyword>
<dbReference type="EMBL" id="AMQN01004115">
    <property type="status" value="NOT_ANNOTATED_CDS"/>
    <property type="molecule type" value="Genomic_DNA"/>
</dbReference>
<proteinExistence type="predicted"/>
<evidence type="ECO:0000313" key="4">
    <source>
        <dbReference type="EnsemblMetazoa" id="CapteP217111"/>
    </source>
</evidence>
<evidence type="ECO:0000313" key="5">
    <source>
        <dbReference type="Proteomes" id="UP000014760"/>
    </source>
</evidence>
<accession>R7VKV1</accession>
<evidence type="ECO:0000313" key="3">
    <source>
        <dbReference type="EMBL" id="ELU17090.1"/>
    </source>
</evidence>
<gene>
    <name evidence="3" type="ORF">CAPTEDRAFT_217111</name>
</gene>
<evidence type="ECO:0000256" key="1">
    <source>
        <dbReference type="SAM" id="Phobius"/>
    </source>
</evidence>
<reference evidence="4" key="3">
    <citation type="submission" date="2015-06" db="UniProtKB">
        <authorList>
            <consortium name="EnsemblMetazoa"/>
        </authorList>
    </citation>
    <scope>IDENTIFICATION</scope>
</reference>
<dbReference type="Proteomes" id="UP000014760">
    <property type="component" value="Unassembled WGS sequence"/>
</dbReference>
<keyword evidence="1" id="KW-0472">Membrane</keyword>
<reference evidence="3 5" key="2">
    <citation type="journal article" date="2013" name="Nature">
        <title>Insights into bilaterian evolution from three spiralian genomes.</title>
        <authorList>
            <person name="Simakov O."/>
            <person name="Marletaz F."/>
            <person name="Cho S.J."/>
            <person name="Edsinger-Gonzales E."/>
            <person name="Havlak P."/>
            <person name="Hellsten U."/>
            <person name="Kuo D.H."/>
            <person name="Larsson T."/>
            <person name="Lv J."/>
            <person name="Arendt D."/>
            <person name="Savage R."/>
            <person name="Osoegawa K."/>
            <person name="de Jong P."/>
            <person name="Grimwood J."/>
            <person name="Chapman J.A."/>
            <person name="Shapiro H."/>
            <person name="Aerts A."/>
            <person name="Otillar R.P."/>
            <person name="Terry A.Y."/>
            <person name="Boore J.L."/>
            <person name="Grigoriev I.V."/>
            <person name="Lindberg D.R."/>
            <person name="Seaver E.C."/>
            <person name="Weisblat D.A."/>
            <person name="Putnam N.H."/>
            <person name="Rokhsar D.S."/>
        </authorList>
    </citation>
    <scope>NUCLEOTIDE SEQUENCE</scope>
    <source>
        <strain evidence="3 5">I ESC-2004</strain>
    </source>
</reference>
<dbReference type="EMBL" id="KB292699">
    <property type="protein sequence ID" value="ELU17090.1"/>
    <property type="molecule type" value="Genomic_DNA"/>
</dbReference>
<feature type="domain" description="ILCR1 Ig-like" evidence="2">
    <location>
        <begin position="250"/>
        <end position="349"/>
    </location>
</feature>
<reference evidence="5" key="1">
    <citation type="submission" date="2012-12" db="EMBL/GenBank/DDBJ databases">
        <authorList>
            <person name="Hellsten U."/>
            <person name="Grimwood J."/>
            <person name="Chapman J.A."/>
            <person name="Shapiro H."/>
            <person name="Aerts A."/>
            <person name="Otillar R.P."/>
            <person name="Terry A.Y."/>
            <person name="Boore J.L."/>
            <person name="Simakov O."/>
            <person name="Marletaz F."/>
            <person name="Cho S.-J."/>
            <person name="Edsinger-Gonzales E."/>
            <person name="Havlak P."/>
            <person name="Kuo D.-H."/>
            <person name="Larsson T."/>
            <person name="Lv J."/>
            <person name="Arendt D."/>
            <person name="Savage R."/>
            <person name="Osoegawa K."/>
            <person name="de Jong P."/>
            <person name="Lindberg D.R."/>
            <person name="Seaver E.C."/>
            <person name="Weisblat D.A."/>
            <person name="Putnam N.H."/>
            <person name="Grigoriev I.V."/>
            <person name="Rokhsar D.S."/>
        </authorList>
    </citation>
    <scope>NUCLEOTIDE SEQUENCE</scope>
    <source>
        <strain evidence="5">I ESC-2004</strain>
    </source>
</reference>
<feature type="transmembrane region" description="Helical" evidence="1">
    <location>
        <begin position="387"/>
        <end position="407"/>
    </location>
</feature>
<organism evidence="3">
    <name type="scientific">Capitella teleta</name>
    <name type="common">Polychaete worm</name>
    <dbReference type="NCBI Taxonomy" id="283909"/>
    <lineage>
        <taxon>Eukaryota</taxon>
        <taxon>Metazoa</taxon>
        <taxon>Spiralia</taxon>
        <taxon>Lophotrochozoa</taxon>
        <taxon>Annelida</taxon>
        <taxon>Polychaeta</taxon>
        <taxon>Sedentaria</taxon>
        <taxon>Scolecida</taxon>
        <taxon>Capitellidae</taxon>
        <taxon>Capitella</taxon>
    </lineage>
</organism>
<dbReference type="Pfam" id="PF23608">
    <property type="entry name" value="Ig_ILCR1"/>
    <property type="match status" value="1"/>
</dbReference>
<dbReference type="AlphaFoldDB" id="R7VKV1"/>
<dbReference type="InterPro" id="IPR057066">
    <property type="entry name" value="Ig_ILCR1"/>
</dbReference>
<keyword evidence="5" id="KW-1185">Reference proteome</keyword>
<dbReference type="EnsemblMetazoa" id="CapteT217111">
    <property type="protein sequence ID" value="CapteP217111"/>
    <property type="gene ID" value="CapteG217111"/>
</dbReference>
<dbReference type="HOGENOM" id="CLU_444280_0_0_1"/>
<name>R7VKV1_CAPTE</name>
<evidence type="ECO:0000259" key="2">
    <source>
        <dbReference type="Pfam" id="PF23608"/>
    </source>
</evidence>